<evidence type="ECO:0000256" key="2">
    <source>
        <dbReference type="SAM" id="SignalP"/>
    </source>
</evidence>
<organism evidence="4 5">
    <name type="scientific">Streptomyces marokkonensis</name>
    <dbReference type="NCBI Taxonomy" id="324855"/>
    <lineage>
        <taxon>Bacteria</taxon>
        <taxon>Bacillati</taxon>
        <taxon>Actinomycetota</taxon>
        <taxon>Actinomycetes</taxon>
        <taxon>Kitasatosporales</taxon>
        <taxon>Streptomycetaceae</taxon>
        <taxon>Streptomyces</taxon>
    </lineage>
</organism>
<protein>
    <recommendedName>
        <fullName evidence="3">DUF4349 domain-containing protein</fullName>
    </recommendedName>
</protein>
<accession>A0ABP7R2G4</accession>
<keyword evidence="2" id="KW-0732">Signal</keyword>
<dbReference type="InterPro" id="IPR025645">
    <property type="entry name" value="DUF4349"/>
</dbReference>
<keyword evidence="5" id="KW-1185">Reference proteome</keyword>
<evidence type="ECO:0000313" key="5">
    <source>
        <dbReference type="Proteomes" id="UP001500034"/>
    </source>
</evidence>
<name>A0ABP7R2G4_9ACTN</name>
<feature type="signal peptide" evidence="2">
    <location>
        <begin position="1"/>
        <end position="31"/>
    </location>
</feature>
<feature type="region of interest" description="Disordered" evidence="1">
    <location>
        <begin position="164"/>
        <end position="188"/>
    </location>
</feature>
<feature type="compositionally biased region" description="Basic and acidic residues" evidence="1">
    <location>
        <begin position="56"/>
        <end position="68"/>
    </location>
</feature>
<evidence type="ECO:0000259" key="3">
    <source>
        <dbReference type="Pfam" id="PF14257"/>
    </source>
</evidence>
<evidence type="ECO:0000313" key="4">
    <source>
        <dbReference type="EMBL" id="GAA3990986.1"/>
    </source>
</evidence>
<dbReference type="Pfam" id="PF14257">
    <property type="entry name" value="DUF4349"/>
    <property type="match status" value="1"/>
</dbReference>
<dbReference type="Proteomes" id="UP001500034">
    <property type="component" value="Unassembled WGS sequence"/>
</dbReference>
<proteinExistence type="predicted"/>
<gene>
    <name evidence="4" type="ORF">GCM10022384_43570</name>
</gene>
<feature type="region of interest" description="Disordered" evidence="1">
    <location>
        <begin position="36"/>
        <end position="89"/>
    </location>
</feature>
<sequence length="188" mass="19564">MHVRRSAPRPARRPASSARALAGLFLATALALTGCSEAGGDSDSAGSAKDAIAPQEDSRADGRARDRAGAAGGEADGAKATAPPELAPAHVIRTASLTVRVEDAPKALDAARAATENAGGYVGDETTDRDEEGHERTKVVLRVPVERYEEVLEELEGAGKLLERSAKAQDVTSPVGRTEMPRPRSVFA</sequence>
<feature type="chain" id="PRO_5045590022" description="DUF4349 domain-containing protein" evidence="2">
    <location>
        <begin position="32"/>
        <end position="188"/>
    </location>
</feature>
<dbReference type="EMBL" id="BAABCQ010000089">
    <property type="protein sequence ID" value="GAA3990986.1"/>
    <property type="molecule type" value="Genomic_DNA"/>
</dbReference>
<evidence type="ECO:0000256" key="1">
    <source>
        <dbReference type="SAM" id="MobiDB-lite"/>
    </source>
</evidence>
<feature type="domain" description="DUF4349" evidence="3">
    <location>
        <begin position="90"/>
        <end position="173"/>
    </location>
</feature>
<reference evidence="5" key="1">
    <citation type="journal article" date="2019" name="Int. J. Syst. Evol. Microbiol.">
        <title>The Global Catalogue of Microorganisms (GCM) 10K type strain sequencing project: providing services to taxonomists for standard genome sequencing and annotation.</title>
        <authorList>
            <consortium name="The Broad Institute Genomics Platform"/>
            <consortium name="The Broad Institute Genome Sequencing Center for Infectious Disease"/>
            <person name="Wu L."/>
            <person name="Ma J."/>
        </authorList>
    </citation>
    <scope>NUCLEOTIDE SEQUENCE [LARGE SCALE GENOMIC DNA]</scope>
    <source>
        <strain evidence="5">JCM 17027</strain>
    </source>
</reference>
<comment type="caution">
    <text evidence="4">The sequence shown here is derived from an EMBL/GenBank/DDBJ whole genome shotgun (WGS) entry which is preliminary data.</text>
</comment>
<feature type="compositionally biased region" description="Low complexity" evidence="1">
    <location>
        <begin position="36"/>
        <end position="53"/>
    </location>
</feature>
<dbReference type="PROSITE" id="PS51257">
    <property type="entry name" value="PROKAR_LIPOPROTEIN"/>
    <property type="match status" value="1"/>
</dbReference>